<evidence type="ECO:0000313" key="2">
    <source>
        <dbReference type="Proteomes" id="UP000218165"/>
    </source>
</evidence>
<keyword evidence="2" id="KW-1185">Reference proteome</keyword>
<dbReference type="KEGG" id="brz:CFK38_06250"/>
<evidence type="ECO:0000313" key="1">
    <source>
        <dbReference type="EMBL" id="ATG51170.1"/>
    </source>
</evidence>
<dbReference type="AlphaFoldDB" id="A0A291GM78"/>
<accession>A0A291GM78</accession>
<dbReference type="EMBL" id="CP023563">
    <property type="protein sequence ID" value="ATG51170.1"/>
    <property type="molecule type" value="Genomic_DNA"/>
</dbReference>
<sequence length="99" mass="11171">MDITTHITAWREQEPRPYRAHLLHVLVIAHADEAGVWEPSTKVGLRRALAHRDQPDGEARHAEVETALTHCIAQGVLREDSTTDRLILAGSVYTEENNR</sequence>
<gene>
    <name evidence="1" type="ORF">CFK38_06250</name>
</gene>
<dbReference type="OrthoDB" id="9838912at2"/>
<organism evidence="1 2">
    <name type="scientific">Brachybacterium vulturis</name>
    <dbReference type="NCBI Taxonomy" id="2017484"/>
    <lineage>
        <taxon>Bacteria</taxon>
        <taxon>Bacillati</taxon>
        <taxon>Actinomycetota</taxon>
        <taxon>Actinomycetes</taxon>
        <taxon>Micrococcales</taxon>
        <taxon>Dermabacteraceae</taxon>
        <taxon>Brachybacterium</taxon>
    </lineage>
</organism>
<proteinExistence type="predicted"/>
<reference evidence="2" key="1">
    <citation type="submission" date="2017-09" db="EMBL/GenBank/DDBJ databases">
        <title>Brachybacterium sp. VM2412.</title>
        <authorList>
            <person name="Tak E.J."/>
            <person name="Bae J.-W."/>
        </authorList>
    </citation>
    <scope>NUCLEOTIDE SEQUENCE [LARGE SCALE GENOMIC DNA]</scope>
    <source>
        <strain evidence="2">VM2412</strain>
    </source>
</reference>
<name>A0A291GM78_9MICO</name>
<dbReference type="RefSeq" id="WP_096802307.1">
    <property type="nucleotide sequence ID" value="NZ_CP023563.1"/>
</dbReference>
<protein>
    <submittedName>
        <fullName evidence="1">Uncharacterized protein</fullName>
    </submittedName>
</protein>
<dbReference type="Proteomes" id="UP000218165">
    <property type="component" value="Chromosome"/>
</dbReference>